<evidence type="ECO:0000256" key="4">
    <source>
        <dbReference type="ARBA" id="ARBA00022825"/>
    </source>
</evidence>
<feature type="domain" description="Peptidase S8/S53" evidence="8">
    <location>
        <begin position="133"/>
        <end position="355"/>
    </location>
</feature>
<dbReference type="Proteomes" id="UP000694845">
    <property type="component" value="Unplaced"/>
</dbReference>
<dbReference type="KEGG" id="aplc:110982597"/>
<feature type="signal peptide" evidence="7">
    <location>
        <begin position="1"/>
        <end position="15"/>
    </location>
</feature>
<dbReference type="InterPro" id="IPR037045">
    <property type="entry name" value="S8pro/Inhibitor_I9_sf"/>
</dbReference>
<dbReference type="InterPro" id="IPR036852">
    <property type="entry name" value="Peptidase_S8/S53_dom_sf"/>
</dbReference>
<dbReference type="PANTHER" id="PTHR43806">
    <property type="entry name" value="PEPTIDASE S8"/>
    <property type="match status" value="1"/>
</dbReference>
<dbReference type="InterPro" id="IPR023827">
    <property type="entry name" value="Peptidase_S8_Asp-AS"/>
</dbReference>
<dbReference type="PROSITE" id="PS00138">
    <property type="entry name" value="SUBTILASE_SER"/>
    <property type="match status" value="1"/>
</dbReference>
<evidence type="ECO:0000256" key="1">
    <source>
        <dbReference type="ARBA" id="ARBA00011073"/>
    </source>
</evidence>
<dbReference type="InterPro" id="IPR015500">
    <property type="entry name" value="Peptidase_S8_subtilisin-rel"/>
</dbReference>
<dbReference type="Pfam" id="PF00082">
    <property type="entry name" value="Peptidase_S8"/>
    <property type="match status" value="1"/>
</dbReference>
<accession>A0A8B7YWG2</accession>
<evidence type="ECO:0000259" key="8">
    <source>
        <dbReference type="Pfam" id="PF00082"/>
    </source>
</evidence>
<organism evidence="10 11">
    <name type="scientific">Acanthaster planci</name>
    <name type="common">Crown-of-thorns starfish</name>
    <dbReference type="NCBI Taxonomy" id="133434"/>
    <lineage>
        <taxon>Eukaryota</taxon>
        <taxon>Metazoa</taxon>
        <taxon>Echinodermata</taxon>
        <taxon>Eleutherozoa</taxon>
        <taxon>Asterozoa</taxon>
        <taxon>Asteroidea</taxon>
        <taxon>Valvatacea</taxon>
        <taxon>Valvatida</taxon>
        <taxon>Acanthasteridae</taxon>
        <taxon>Acanthaster</taxon>
    </lineage>
</organism>
<keyword evidence="3 5" id="KW-0378">Hydrolase</keyword>
<dbReference type="OrthoDB" id="7775224at2759"/>
<sequence>MHPLLVLCLVYAAAAEMAPLYLPKAYGIKGRYIVSLKDESPRAEEFLNATGRATVTPTTIYRGGAFKGFAAAMDSVQLAKIRRRPEVAYVEQDAVVRAQWVGSWGLDRVDQRHLPLDGMAKFTGTGEGAHAYIIDTGIYPSNFFFANRSEVAYNGVKDGYKGVDCNGHGTHCSGTIGGEVFGIAREAKLYGVKVLGCDGIGTVSQVIDGMDFVASEGKRPAVASMSLGGPPLEAMDEAVTKLFNSGVTVSVAAGNSFDDACNYSPARAKNAITVAATDITDHKPGFSNFGKCVDIFAPGVSIRSLWIGGEYAIHVDSGTSMACPHVSGDAVLAVSNHPGITPAEVKAQILKNATRDVVIDPGKGSPNLFLYIP</sequence>
<evidence type="ECO:0000256" key="7">
    <source>
        <dbReference type="SAM" id="SignalP"/>
    </source>
</evidence>
<dbReference type="AlphaFoldDB" id="A0A8B7YWG2"/>
<feature type="active site" description="Charge relay system" evidence="5">
    <location>
        <position position="320"/>
    </location>
</feature>
<protein>
    <submittedName>
        <fullName evidence="11">Uncharacterized protein LOC110982597</fullName>
    </submittedName>
</protein>
<evidence type="ECO:0000313" key="10">
    <source>
        <dbReference type="Proteomes" id="UP000694845"/>
    </source>
</evidence>
<dbReference type="GO" id="GO:0005615">
    <property type="term" value="C:extracellular space"/>
    <property type="evidence" value="ECO:0007669"/>
    <property type="project" value="TreeGrafter"/>
</dbReference>
<keyword evidence="7" id="KW-0732">Signal</keyword>
<evidence type="ECO:0000256" key="3">
    <source>
        <dbReference type="ARBA" id="ARBA00022801"/>
    </source>
</evidence>
<evidence type="ECO:0000256" key="6">
    <source>
        <dbReference type="RuleBase" id="RU003355"/>
    </source>
</evidence>
<dbReference type="GO" id="GO:0006508">
    <property type="term" value="P:proteolysis"/>
    <property type="evidence" value="ECO:0007669"/>
    <property type="project" value="UniProtKB-KW"/>
</dbReference>
<dbReference type="PROSITE" id="PS51892">
    <property type="entry name" value="SUBTILASE"/>
    <property type="match status" value="1"/>
</dbReference>
<dbReference type="SUPFAM" id="SSF54897">
    <property type="entry name" value="Protease propeptides/inhibitors"/>
    <property type="match status" value="1"/>
</dbReference>
<dbReference type="GeneID" id="110982597"/>
<dbReference type="InterPro" id="IPR022398">
    <property type="entry name" value="Peptidase_S8_His-AS"/>
</dbReference>
<evidence type="ECO:0000313" key="11">
    <source>
        <dbReference type="RefSeq" id="XP_022096830.1"/>
    </source>
</evidence>
<feature type="chain" id="PRO_5034162235" evidence="7">
    <location>
        <begin position="16"/>
        <end position="373"/>
    </location>
</feature>
<keyword evidence="4 5" id="KW-0720">Serine protease</keyword>
<name>A0A8B7YWG2_ACAPL</name>
<evidence type="ECO:0000256" key="2">
    <source>
        <dbReference type="ARBA" id="ARBA00022670"/>
    </source>
</evidence>
<feature type="active site" description="Charge relay system" evidence="5">
    <location>
        <position position="168"/>
    </location>
</feature>
<dbReference type="InterPro" id="IPR010259">
    <property type="entry name" value="S8pro/Inhibitor_I9"/>
</dbReference>
<evidence type="ECO:0000259" key="9">
    <source>
        <dbReference type="Pfam" id="PF05922"/>
    </source>
</evidence>
<dbReference type="InterPro" id="IPR050131">
    <property type="entry name" value="Peptidase_S8_subtilisin-like"/>
</dbReference>
<dbReference type="FunFam" id="3.40.50.200:FF:000014">
    <property type="entry name" value="Proteinase K"/>
    <property type="match status" value="1"/>
</dbReference>
<dbReference type="OMA" id="SGDCANM"/>
<gene>
    <name evidence="11" type="primary">LOC110982597</name>
</gene>
<dbReference type="InterPro" id="IPR034193">
    <property type="entry name" value="PCSK9_ProteinaseK-like"/>
</dbReference>
<keyword evidence="10" id="KW-1185">Reference proteome</keyword>
<evidence type="ECO:0000256" key="5">
    <source>
        <dbReference type="PROSITE-ProRule" id="PRU01240"/>
    </source>
</evidence>
<dbReference type="InterPro" id="IPR000209">
    <property type="entry name" value="Peptidase_S8/S53_dom"/>
</dbReference>
<comment type="similarity">
    <text evidence="1 5 6">Belongs to the peptidase S8 family.</text>
</comment>
<dbReference type="InterPro" id="IPR023828">
    <property type="entry name" value="Peptidase_S8_Ser-AS"/>
</dbReference>
<dbReference type="PRINTS" id="PR00723">
    <property type="entry name" value="SUBTILISIN"/>
</dbReference>
<dbReference type="PANTHER" id="PTHR43806:SF11">
    <property type="entry name" value="CEREVISIN-RELATED"/>
    <property type="match status" value="1"/>
</dbReference>
<dbReference type="RefSeq" id="XP_022096830.1">
    <property type="nucleotide sequence ID" value="XM_022241138.1"/>
</dbReference>
<dbReference type="GO" id="GO:0004252">
    <property type="term" value="F:serine-type endopeptidase activity"/>
    <property type="evidence" value="ECO:0007669"/>
    <property type="project" value="UniProtKB-UniRule"/>
</dbReference>
<feature type="active site" description="Charge relay system" evidence="5">
    <location>
        <position position="135"/>
    </location>
</feature>
<dbReference type="PROSITE" id="PS00136">
    <property type="entry name" value="SUBTILASE_ASP"/>
    <property type="match status" value="1"/>
</dbReference>
<dbReference type="Gene3D" id="3.30.70.80">
    <property type="entry name" value="Peptidase S8 propeptide/proteinase inhibitor I9"/>
    <property type="match status" value="1"/>
</dbReference>
<proteinExistence type="inferred from homology"/>
<dbReference type="Pfam" id="PF05922">
    <property type="entry name" value="Inhibitor_I9"/>
    <property type="match status" value="1"/>
</dbReference>
<dbReference type="PROSITE" id="PS00137">
    <property type="entry name" value="SUBTILASE_HIS"/>
    <property type="match status" value="1"/>
</dbReference>
<keyword evidence="2 5" id="KW-0645">Protease</keyword>
<reference evidence="11" key="1">
    <citation type="submission" date="2025-08" db="UniProtKB">
        <authorList>
            <consortium name="RefSeq"/>
        </authorList>
    </citation>
    <scope>IDENTIFICATION</scope>
</reference>
<dbReference type="SUPFAM" id="SSF52743">
    <property type="entry name" value="Subtilisin-like"/>
    <property type="match status" value="1"/>
</dbReference>
<feature type="domain" description="Inhibitor I9" evidence="9">
    <location>
        <begin position="53"/>
        <end position="98"/>
    </location>
</feature>
<dbReference type="Gene3D" id="3.40.50.200">
    <property type="entry name" value="Peptidase S8/S53 domain"/>
    <property type="match status" value="1"/>
</dbReference>
<dbReference type="CDD" id="cd04077">
    <property type="entry name" value="Peptidases_S8_PCSK9_ProteinaseK_like"/>
    <property type="match status" value="1"/>
</dbReference>